<dbReference type="EC" id="2.7.13.3" evidence="2"/>
<dbReference type="SUPFAM" id="SSF55874">
    <property type="entry name" value="ATPase domain of HSP90 chaperone/DNA topoisomerase II/histidine kinase"/>
    <property type="match status" value="1"/>
</dbReference>
<dbReference type="EMBL" id="WJBU01000006">
    <property type="protein sequence ID" value="MRD47200.1"/>
    <property type="molecule type" value="Genomic_DNA"/>
</dbReference>
<comment type="catalytic activity">
    <reaction evidence="1">
        <text>ATP + protein L-histidine = ADP + protein N-phospho-L-histidine.</text>
        <dbReference type="EC" id="2.7.13.3"/>
    </reaction>
</comment>
<dbReference type="Gene3D" id="3.30.565.10">
    <property type="entry name" value="Histidine kinase-like ATPase, C-terminal domain"/>
    <property type="match status" value="1"/>
</dbReference>
<dbReference type="PROSITE" id="PS50109">
    <property type="entry name" value="HIS_KIN"/>
    <property type="match status" value="1"/>
</dbReference>
<keyword evidence="4" id="KW-0808">Transferase</keyword>
<evidence type="ECO:0000256" key="1">
    <source>
        <dbReference type="ARBA" id="ARBA00000085"/>
    </source>
</evidence>
<feature type="transmembrane region" description="Helical" evidence="6">
    <location>
        <begin position="58"/>
        <end position="78"/>
    </location>
</feature>
<evidence type="ECO:0000256" key="3">
    <source>
        <dbReference type="ARBA" id="ARBA00022553"/>
    </source>
</evidence>
<gene>
    <name evidence="8" type="ORF">GHT07_07910</name>
</gene>
<dbReference type="InterPro" id="IPR050351">
    <property type="entry name" value="BphY/WalK/GraS-like"/>
</dbReference>
<dbReference type="Gene3D" id="1.10.287.130">
    <property type="match status" value="1"/>
</dbReference>
<evidence type="ECO:0000313" key="9">
    <source>
        <dbReference type="Proteomes" id="UP000487350"/>
    </source>
</evidence>
<keyword evidence="6" id="KW-0472">Membrane</keyword>
<dbReference type="CDD" id="cd00082">
    <property type="entry name" value="HisKA"/>
    <property type="match status" value="1"/>
</dbReference>
<dbReference type="PRINTS" id="PR00344">
    <property type="entry name" value="BCTRLSENSOR"/>
</dbReference>
<organism evidence="8 9">
    <name type="scientific">Caenimonas koreensis DSM 17982</name>
    <dbReference type="NCBI Taxonomy" id="1121255"/>
    <lineage>
        <taxon>Bacteria</taxon>
        <taxon>Pseudomonadati</taxon>
        <taxon>Pseudomonadota</taxon>
        <taxon>Betaproteobacteria</taxon>
        <taxon>Burkholderiales</taxon>
        <taxon>Comamonadaceae</taxon>
        <taxon>Caenimonas</taxon>
    </lineage>
</organism>
<dbReference type="GO" id="GO:0030295">
    <property type="term" value="F:protein kinase activator activity"/>
    <property type="evidence" value="ECO:0007669"/>
    <property type="project" value="TreeGrafter"/>
</dbReference>
<keyword evidence="6" id="KW-1133">Transmembrane helix</keyword>
<dbReference type="CDD" id="cd00075">
    <property type="entry name" value="HATPase"/>
    <property type="match status" value="1"/>
</dbReference>
<dbReference type="InterPro" id="IPR005467">
    <property type="entry name" value="His_kinase_dom"/>
</dbReference>
<keyword evidence="3" id="KW-0597">Phosphoprotein</keyword>
<dbReference type="AlphaFoldDB" id="A0A844AS08"/>
<dbReference type="InterPro" id="IPR036097">
    <property type="entry name" value="HisK_dim/P_sf"/>
</dbReference>
<dbReference type="InterPro" id="IPR003661">
    <property type="entry name" value="HisK_dim/P_dom"/>
</dbReference>
<dbReference type="GO" id="GO:0000156">
    <property type="term" value="F:phosphorelay response regulator activity"/>
    <property type="evidence" value="ECO:0007669"/>
    <property type="project" value="TreeGrafter"/>
</dbReference>
<keyword evidence="6" id="KW-0812">Transmembrane</keyword>
<feature type="transmembrane region" description="Helical" evidence="6">
    <location>
        <begin position="105"/>
        <end position="124"/>
    </location>
</feature>
<sequence length="391" mass="42861">MKGLGLFTLLGHPLFWFIWAVWLPQPYENLPLRIFTALTGLLLLSERISRDPTSKLSGAVFTGVLWFESPFLFSWMYLCNGGNQAWLASMAAMILAYYFATDWRLATIGIATGALVARVLFAFWGPDVAPITGELFWVNTMVLAFCISMGMLLSVSSANLRREHLANTLATMGIMAHELRTPLATMSLIGDALRGTATNTPDPMHVQLATRLHTLVRNMNHQIDSQIANARLMHLPGYTEAVSAADLVRETVTSYPFKSSRERDSVTLAVAQDFRFLGLQSLFKQVLDNLIKNALRSLAAASNASQPGDLVIGVESSGGRGRIFVTDKGMGVEPQMQTRIFEPFFSTYSGTGHGLGLAFCQQVIRNAHGTIRVRSEVGRGATFVIDLPALG</sequence>
<evidence type="ECO:0000256" key="5">
    <source>
        <dbReference type="ARBA" id="ARBA00022777"/>
    </source>
</evidence>
<dbReference type="OrthoDB" id="8573961at2"/>
<evidence type="ECO:0000313" key="8">
    <source>
        <dbReference type="EMBL" id="MRD47200.1"/>
    </source>
</evidence>
<dbReference type="PANTHER" id="PTHR42878:SF13">
    <property type="entry name" value="HISTIDINE KINASE"/>
    <property type="match status" value="1"/>
</dbReference>
<dbReference type="InterPro" id="IPR036890">
    <property type="entry name" value="HATPase_C_sf"/>
</dbReference>
<dbReference type="InterPro" id="IPR003594">
    <property type="entry name" value="HATPase_dom"/>
</dbReference>
<evidence type="ECO:0000256" key="4">
    <source>
        <dbReference type="ARBA" id="ARBA00022679"/>
    </source>
</evidence>
<keyword evidence="5 8" id="KW-0418">Kinase</keyword>
<dbReference type="Proteomes" id="UP000487350">
    <property type="component" value="Unassembled WGS sequence"/>
</dbReference>
<dbReference type="Pfam" id="PF02518">
    <property type="entry name" value="HATPase_c"/>
    <property type="match status" value="1"/>
</dbReference>
<dbReference type="PANTHER" id="PTHR42878">
    <property type="entry name" value="TWO-COMPONENT HISTIDINE KINASE"/>
    <property type="match status" value="1"/>
</dbReference>
<reference evidence="8 9" key="1">
    <citation type="submission" date="2019-11" db="EMBL/GenBank/DDBJ databases">
        <title>Caenimonas koreensis gen. nov., sp. nov., isolated from activated sludge.</title>
        <authorList>
            <person name="Seung H.R."/>
        </authorList>
    </citation>
    <scope>NUCLEOTIDE SEQUENCE [LARGE SCALE GENOMIC DNA]</scope>
    <source>
        <strain evidence="8 9">EMB320</strain>
    </source>
</reference>
<evidence type="ECO:0000259" key="7">
    <source>
        <dbReference type="PROSITE" id="PS50109"/>
    </source>
</evidence>
<name>A0A844AS08_9BURK</name>
<proteinExistence type="predicted"/>
<dbReference type="SUPFAM" id="SSF47384">
    <property type="entry name" value="Homodimeric domain of signal transducing histidine kinase"/>
    <property type="match status" value="1"/>
</dbReference>
<feature type="transmembrane region" description="Helical" evidence="6">
    <location>
        <begin position="84"/>
        <end position="100"/>
    </location>
</feature>
<evidence type="ECO:0000256" key="2">
    <source>
        <dbReference type="ARBA" id="ARBA00012438"/>
    </source>
</evidence>
<comment type="caution">
    <text evidence="8">The sequence shown here is derived from an EMBL/GenBank/DDBJ whole genome shotgun (WGS) entry which is preliminary data.</text>
</comment>
<evidence type="ECO:0000256" key="6">
    <source>
        <dbReference type="SAM" id="Phobius"/>
    </source>
</evidence>
<dbReference type="InterPro" id="IPR004358">
    <property type="entry name" value="Sig_transdc_His_kin-like_C"/>
</dbReference>
<feature type="domain" description="Histidine kinase" evidence="7">
    <location>
        <begin position="174"/>
        <end position="391"/>
    </location>
</feature>
<protein>
    <recommendedName>
        <fullName evidence="2">histidine kinase</fullName>
        <ecNumber evidence="2">2.7.13.3</ecNumber>
    </recommendedName>
</protein>
<feature type="transmembrane region" description="Helical" evidence="6">
    <location>
        <begin position="136"/>
        <end position="155"/>
    </location>
</feature>
<accession>A0A844AS08</accession>
<dbReference type="GO" id="GO:0007234">
    <property type="term" value="P:osmosensory signaling via phosphorelay pathway"/>
    <property type="evidence" value="ECO:0007669"/>
    <property type="project" value="TreeGrafter"/>
</dbReference>
<dbReference type="SMART" id="SM00387">
    <property type="entry name" value="HATPase_c"/>
    <property type="match status" value="1"/>
</dbReference>
<dbReference type="GO" id="GO:0000155">
    <property type="term" value="F:phosphorelay sensor kinase activity"/>
    <property type="evidence" value="ECO:0007669"/>
    <property type="project" value="InterPro"/>
</dbReference>
<keyword evidence="9" id="KW-1185">Reference proteome</keyword>